<dbReference type="Pfam" id="PF04417">
    <property type="entry name" value="DUF501"/>
    <property type="match status" value="1"/>
</dbReference>
<dbReference type="PANTHER" id="PTHR37163:SF1">
    <property type="entry name" value="DUF501 DOMAIN-CONTAINING PROTEIN"/>
    <property type="match status" value="1"/>
</dbReference>
<dbReference type="OrthoDB" id="13546at2"/>
<accession>H0UPZ7</accession>
<dbReference type="EMBL" id="CM001377">
    <property type="protein sequence ID" value="EHM09626.1"/>
    <property type="molecule type" value="Genomic_DNA"/>
</dbReference>
<evidence type="ECO:0000313" key="2">
    <source>
        <dbReference type="Proteomes" id="UP000005730"/>
    </source>
</evidence>
<dbReference type="STRING" id="926567.TheveDRAFT_0462"/>
<evidence type="ECO:0008006" key="3">
    <source>
        <dbReference type="Google" id="ProtNLM"/>
    </source>
</evidence>
<gene>
    <name evidence="1" type="ORF">TheveDRAFT_0462</name>
</gene>
<dbReference type="AlphaFoldDB" id="H0UPZ7"/>
<keyword evidence="2" id="KW-1185">Reference proteome</keyword>
<dbReference type="eggNOG" id="COG1507">
    <property type="taxonomic scope" value="Bacteria"/>
</dbReference>
<name>H0UPZ7_9BACT</name>
<sequence length="198" mass="22107">MTLRVLVPGGGCPPVFYVPRDHLRVPWDYPARIRDRSVVRGFCALCSWGFPRVLLCGPVSKRGPFPTTFWLVCPYLMDRCSHLESSGGVARLEARMERDMEAMRDYHRMHRMVRRALLTPAEWSMIRARAELAYPILGKGMGGTDFSGVFGAKCLHLQVGSFLGLGYHPFGSHLSLEVGDMCCPDGRCGLSRGAMERG</sequence>
<evidence type="ECO:0000313" key="1">
    <source>
        <dbReference type="EMBL" id="EHM09626.1"/>
    </source>
</evidence>
<reference evidence="1 2" key="1">
    <citation type="submission" date="2011-10" db="EMBL/GenBank/DDBJ databases">
        <title>The Noncontiguous Finished genome of Thermanaerovibrio velox DSM 12556.</title>
        <authorList>
            <consortium name="US DOE Joint Genome Institute (JGI-PGF)"/>
            <person name="Lucas S."/>
            <person name="Copeland A."/>
            <person name="Lapidus A."/>
            <person name="Glavina del Rio T."/>
            <person name="Dalin E."/>
            <person name="Tice H."/>
            <person name="Bruce D."/>
            <person name="Goodwin L."/>
            <person name="Pitluck S."/>
            <person name="Peters L."/>
            <person name="Mikhailova N."/>
            <person name="Teshima H."/>
            <person name="Kyrpides N."/>
            <person name="Mavromatis K."/>
            <person name="Ivanova N."/>
            <person name="Markowitz V."/>
            <person name="Cheng J.-F."/>
            <person name="Hugenholtz P."/>
            <person name="Woyke T."/>
            <person name="Wu D."/>
            <person name="Spring S."/>
            <person name="Brambilla E.-M."/>
            <person name="Klenk H.-P."/>
            <person name="Eisen J.A."/>
        </authorList>
    </citation>
    <scope>NUCLEOTIDE SEQUENCE [LARGE SCALE GENOMIC DNA]</scope>
    <source>
        <strain evidence="1 2">DSM 12556</strain>
    </source>
</reference>
<dbReference type="RefSeq" id="WP_006583120.1">
    <property type="nucleotide sequence ID" value="NZ_CM001377.1"/>
</dbReference>
<proteinExistence type="predicted"/>
<dbReference type="Proteomes" id="UP000005730">
    <property type="component" value="Chromosome"/>
</dbReference>
<dbReference type="InterPro" id="IPR007511">
    <property type="entry name" value="DUF501"/>
</dbReference>
<organism evidence="1 2">
    <name type="scientific">Thermanaerovibrio velox DSM 12556</name>
    <dbReference type="NCBI Taxonomy" id="926567"/>
    <lineage>
        <taxon>Bacteria</taxon>
        <taxon>Thermotogati</taxon>
        <taxon>Synergistota</taxon>
        <taxon>Synergistia</taxon>
        <taxon>Synergistales</taxon>
        <taxon>Synergistaceae</taxon>
        <taxon>Thermanaerovibrio</taxon>
    </lineage>
</organism>
<protein>
    <recommendedName>
        <fullName evidence="3">DUF501 domain-containing protein</fullName>
    </recommendedName>
</protein>
<dbReference type="HOGENOM" id="CLU_097805_2_0_0"/>
<dbReference type="PANTHER" id="PTHR37163">
    <property type="entry name" value="CONSERVED PROTEIN"/>
    <property type="match status" value="1"/>
</dbReference>